<comment type="caution">
    <text evidence="2">The sequence shown here is derived from an EMBL/GenBank/DDBJ whole genome shotgun (WGS) entry which is preliminary data.</text>
</comment>
<dbReference type="RefSeq" id="WP_068343386.1">
    <property type="nucleotide sequence ID" value="NZ_LQBQ01000001.1"/>
</dbReference>
<protein>
    <submittedName>
        <fullName evidence="2">Precorrin methylase</fullName>
    </submittedName>
</protein>
<dbReference type="OrthoDB" id="7475241at2"/>
<dbReference type="EMBL" id="LQBQ01000001">
    <property type="protein sequence ID" value="KUJ85555.1"/>
    <property type="molecule type" value="Genomic_DNA"/>
</dbReference>
<dbReference type="Proteomes" id="UP000053791">
    <property type="component" value="Unassembled WGS sequence"/>
</dbReference>
<keyword evidence="3" id="KW-1185">Reference proteome</keyword>
<dbReference type="GO" id="GO:0032259">
    <property type="term" value="P:methylation"/>
    <property type="evidence" value="ECO:0007669"/>
    <property type="project" value="UniProtKB-KW"/>
</dbReference>
<dbReference type="SUPFAM" id="SSF159664">
    <property type="entry name" value="CobE/GbiG C-terminal domain-like"/>
    <property type="match status" value="1"/>
</dbReference>
<dbReference type="InterPro" id="IPR036518">
    <property type="entry name" value="CobE/GbiG_C_sf"/>
</dbReference>
<evidence type="ECO:0000313" key="2">
    <source>
        <dbReference type="EMBL" id="KUJ85555.1"/>
    </source>
</evidence>
<organism evidence="2 3">
    <name type="scientific">Ruegeria marisrubri</name>
    <dbReference type="NCBI Taxonomy" id="1685379"/>
    <lineage>
        <taxon>Bacteria</taxon>
        <taxon>Pseudomonadati</taxon>
        <taxon>Pseudomonadota</taxon>
        <taxon>Alphaproteobacteria</taxon>
        <taxon>Rhodobacterales</taxon>
        <taxon>Roseobacteraceae</taxon>
        <taxon>Ruegeria</taxon>
    </lineage>
</organism>
<gene>
    <name evidence="2" type="ORF">AVO45_00750</name>
</gene>
<keyword evidence="2" id="KW-0808">Transferase</keyword>
<accession>A0A101CYJ1</accession>
<dbReference type="InterPro" id="IPR002750">
    <property type="entry name" value="CobE/GbiG_C"/>
</dbReference>
<proteinExistence type="predicted"/>
<dbReference type="Pfam" id="PF01890">
    <property type="entry name" value="CbiG_C"/>
    <property type="match status" value="1"/>
</dbReference>
<evidence type="ECO:0000259" key="1">
    <source>
        <dbReference type="Pfam" id="PF01890"/>
    </source>
</evidence>
<dbReference type="Gene3D" id="3.30.420.180">
    <property type="entry name" value="CobE/GbiG C-terminal domain"/>
    <property type="match status" value="1"/>
</dbReference>
<evidence type="ECO:0000313" key="3">
    <source>
        <dbReference type="Proteomes" id="UP000053791"/>
    </source>
</evidence>
<reference evidence="2 3" key="1">
    <citation type="submission" date="2015-12" db="EMBL/GenBank/DDBJ databases">
        <authorList>
            <person name="Shamseldin A."/>
            <person name="Moawad H."/>
            <person name="Abd El-Rahim W.M."/>
            <person name="Sadowsky M.J."/>
        </authorList>
    </citation>
    <scope>NUCLEOTIDE SEQUENCE [LARGE SCALE GENOMIC DNA]</scope>
    <source>
        <strain evidence="2 3">ZGT118</strain>
    </source>
</reference>
<dbReference type="GO" id="GO:0009236">
    <property type="term" value="P:cobalamin biosynthetic process"/>
    <property type="evidence" value="ECO:0007669"/>
    <property type="project" value="InterPro"/>
</dbReference>
<dbReference type="STRING" id="1685379.AVO45_00750"/>
<dbReference type="AlphaFoldDB" id="A0A101CYJ1"/>
<name>A0A101CYJ1_9RHOB</name>
<sequence length="122" mass="12234">MIVAGFGFSTTATGQSLHEAYLAASEGQAVTALATVEDKATHPAFADLAARLQLPVHPVSQAALEAANPLTHSARSLTERGAGSVAEAAALAAAGEGARLVSTRHISTDRRATCAVAIGGQT</sequence>
<keyword evidence="2" id="KW-0489">Methyltransferase</keyword>
<dbReference type="GO" id="GO:0008168">
    <property type="term" value="F:methyltransferase activity"/>
    <property type="evidence" value="ECO:0007669"/>
    <property type="project" value="UniProtKB-KW"/>
</dbReference>
<feature type="domain" description="CobE/GbiG C-terminal" evidence="1">
    <location>
        <begin position="2"/>
        <end position="117"/>
    </location>
</feature>